<evidence type="ECO:0000313" key="2">
    <source>
        <dbReference type="EMBL" id="KAJ1211159.1"/>
    </source>
</evidence>
<feature type="compositionally biased region" description="Polar residues" evidence="1">
    <location>
        <begin position="109"/>
        <end position="133"/>
    </location>
</feature>
<feature type="compositionally biased region" description="Basic and acidic residues" evidence="1">
    <location>
        <begin position="90"/>
        <end position="108"/>
    </location>
</feature>
<dbReference type="EMBL" id="JANPWB010000002">
    <property type="protein sequence ID" value="KAJ1211159.1"/>
    <property type="molecule type" value="Genomic_DNA"/>
</dbReference>
<evidence type="ECO:0000256" key="1">
    <source>
        <dbReference type="SAM" id="MobiDB-lite"/>
    </source>
</evidence>
<gene>
    <name evidence="2" type="ORF">NDU88_006520</name>
</gene>
<feature type="compositionally biased region" description="Polar residues" evidence="1">
    <location>
        <begin position="143"/>
        <end position="162"/>
    </location>
</feature>
<feature type="region of interest" description="Disordered" evidence="1">
    <location>
        <begin position="86"/>
        <end position="232"/>
    </location>
</feature>
<sequence length="232" mass="25249">MADVLTYHSAKMGVQVEILSSVAVYVAAIDKCIIELNNLIKRAQEETSDLVPRCCCSPILDKLSQLPNVLGGVMEDLKARRGTLIIHTNSHRESNGVHGAKQDSEAETRNISPGETATNGQDPPSLGRNTNTPGKGRNVPLCNLQTVPNTGKKSKANVTDQPGQIGKKAKSKRTQKRKSHDKKYPKTAWLQSYVTSNRTDHESQTAGNVSPTSPRRDTVHKSRTGATPNKPH</sequence>
<reference evidence="2" key="1">
    <citation type="journal article" date="2022" name="bioRxiv">
        <title>Sequencing and chromosome-scale assembly of the giantPleurodeles waltlgenome.</title>
        <authorList>
            <person name="Brown T."/>
            <person name="Elewa A."/>
            <person name="Iarovenko S."/>
            <person name="Subramanian E."/>
            <person name="Araus A.J."/>
            <person name="Petzold A."/>
            <person name="Susuki M."/>
            <person name="Suzuki K.-i.T."/>
            <person name="Hayashi T."/>
            <person name="Toyoda A."/>
            <person name="Oliveira C."/>
            <person name="Osipova E."/>
            <person name="Leigh N.D."/>
            <person name="Simon A."/>
            <person name="Yun M.H."/>
        </authorList>
    </citation>
    <scope>NUCLEOTIDE SEQUENCE</scope>
    <source>
        <strain evidence="2">20211129_DDA</strain>
        <tissue evidence="2">Liver</tissue>
    </source>
</reference>
<keyword evidence="3" id="KW-1185">Reference proteome</keyword>
<evidence type="ECO:0000313" key="3">
    <source>
        <dbReference type="Proteomes" id="UP001066276"/>
    </source>
</evidence>
<feature type="compositionally biased region" description="Polar residues" evidence="1">
    <location>
        <begin position="204"/>
        <end position="213"/>
    </location>
</feature>
<feature type="compositionally biased region" description="Basic residues" evidence="1">
    <location>
        <begin position="167"/>
        <end position="185"/>
    </location>
</feature>
<accession>A0AAV7WAV8</accession>
<name>A0AAV7WAV8_PLEWA</name>
<dbReference type="AlphaFoldDB" id="A0AAV7WAV8"/>
<proteinExistence type="predicted"/>
<protein>
    <submittedName>
        <fullName evidence="2">Uncharacterized protein</fullName>
    </submittedName>
</protein>
<comment type="caution">
    <text evidence="2">The sequence shown here is derived from an EMBL/GenBank/DDBJ whole genome shotgun (WGS) entry which is preliminary data.</text>
</comment>
<organism evidence="2 3">
    <name type="scientific">Pleurodeles waltl</name>
    <name type="common">Iberian ribbed newt</name>
    <dbReference type="NCBI Taxonomy" id="8319"/>
    <lineage>
        <taxon>Eukaryota</taxon>
        <taxon>Metazoa</taxon>
        <taxon>Chordata</taxon>
        <taxon>Craniata</taxon>
        <taxon>Vertebrata</taxon>
        <taxon>Euteleostomi</taxon>
        <taxon>Amphibia</taxon>
        <taxon>Batrachia</taxon>
        <taxon>Caudata</taxon>
        <taxon>Salamandroidea</taxon>
        <taxon>Salamandridae</taxon>
        <taxon>Pleurodelinae</taxon>
        <taxon>Pleurodeles</taxon>
    </lineage>
</organism>
<dbReference type="Proteomes" id="UP001066276">
    <property type="component" value="Chromosome 1_2"/>
</dbReference>